<dbReference type="Pfam" id="PF06224">
    <property type="entry name" value="AlkZ-like"/>
    <property type="match status" value="1"/>
</dbReference>
<evidence type="ECO:0000313" key="3">
    <source>
        <dbReference type="Proteomes" id="UP000218944"/>
    </source>
</evidence>
<feature type="compositionally biased region" description="Low complexity" evidence="1">
    <location>
        <begin position="135"/>
        <end position="154"/>
    </location>
</feature>
<accession>A0A2A2D4M2</accession>
<name>A0A2A2D4M2_9ACTN</name>
<comment type="caution">
    <text evidence="2">The sequence shown here is derived from an EMBL/GenBank/DDBJ whole genome shotgun (WGS) entry which is preliminary data.</text>
</comment>
<dbReference type="PANTHER" id="PTHR38479">
    <property type="entry name" value="LMO0824 PROTEIN"/>
    <property type="match status" value="1"/>
</dbReference>
<feature type="compositionally biased region" description="Basic residues" evidence="1">
    <location>
        <begin position="1"/>
        <end position="14"/>
    </location>
</feature>
<feature type="compositionally biased region" description="Low complexity" evidence="1">
    <location>
        <begin position="15"/>
        <end position="30"/>
    </location>
</feature>
<feature type="region of interest" description="Disordered" evidence="1">
    <location>
        <begin position="180"/>
        <end position="229"/>
    </location>
</feature>
<reference evidence="2 3" key="1">
    <citation type="submission" date="2017-08" db="EMBL/GenBank/DDBJ databases">
        <title>Genome sequence of Streptomyces albireticuli NRRL B-1670.</title>
        <authorList>
            <person name="Graham D.E."/>
            <person name="Mahan K.M."/>
            <person name="Klingeman D.M."/>
            <person name="Hettich R.L."/>
            <person name="Parry R.J."/>
            <person name="Spain J.C."/>
        </authorList>
    </citation>
    <scope>NUCLEOTIDE SEQUENCE [LARGE SCALE GENOMIC DNA]</scope>
    <source>
        <strain evidence="2 3">NRRL B-1670</strain>
    </source>
</reference>
<evidence type="ECO:0000256" key="1">
    <source>
        <dbReference type="SAM" id="MobiDB-lite"/>
    </source>
</evidence>
<gene>
    <name evidence="2" type="ORF">CK936_24935</name>
</gene>
<feature type="compositionally biased region" description="Basic and acidic residues" evidence="1">
    <location>
        <begin position="34"/>
        <end position="52"/>
    </location>
</feature>
<dbReference type="AlphaFoldDB" id="A0A2A2D4M2"/>
<dbReference type="PANTHER" id="PTHR38479:SF2">
    <property type="entry name" value="WINGED HELIX DNA-BINDING DOMAIN-CONTAINING PROTEIN"/>
    <property type="match status" value="1"/>
</dbReference>
<evidence type="ECO:0000313" key="2">
    <source>
        <dbReference type="EMBL" id="PAU46280.1"/>
    </source>
</evidence>
<dbReference type="Proteomes" id="UP000218944">
    <property type="component" value="Unassembled WGS sequence"/>
</dbReference>
<organism evidence="2 3">
    <name type="scientific">Streptomyces albireticuli</name>
    <dbReference type="NCBI Taxonomy" id="1940"/>
    <lineage>
        <taxon>Bacteria</taxon>
        <taxon>Bacillati</taxon>
        <taxon>Actinomycetota</taxon>
        <taxon>Actinomycetes</taxon>
        <taxon>Kitasatosporales</taxon>
        <taxon>Streptomycetaceae</taxon>
        <taxon>Streptomyces</taxon>
    </lineage>
</organism>
<feature type="region of interest" description="Disordered" evidence="1">
    <location>
        <begin position="1"/>
        <end position="52"/>
    </location>
</feature>
<feature type="compositionally biased region" description="Low complexity" evidence="1">
    <location>
        <begin position="103"/>
        <end position="120"/>
    </location>
</feature>
<dbReference type="EMBL" id="NSJV01000476">
    <property type="protein sequence ID" value="PAU46280.1"/>
    <property type="molecule type" value="Genomic_DNA"/>
</dbReference>
<keyword evidence="3" id="KW-1185">Reference proteome</keyword>
<sequence>MARIRPRRPGRRRAGPAPARPGHPAGPVRACRGRRLDDPRGLGRPGGDGERRTLHLGRLLARYLAAFGPASVKGARTWCGLTRPRPAFEQLSPGPRTFRDPHGTGLFDLPDGPLPDLGTPAPVRLLPEPAPPQSPRSLLRRSSSVSRRTSSLARPPDTAATGGLPTRLYADAIDRWYAPEAGTASTSPGRMSPGSGTSSASTSPASQCRPTTVMARGASPDARPTSRTV</sequence>
<dbReference type="InterPro" id="IPR009351">
    <property type="entry name" value="AlkZ-like"/>
</dbReference>
<protein>
    <submittedName>
        <fullName evidence="2">Uncharacterized protein</fullName>
    </submittedName>
</protein>
<feature type="region of interest" description="Disordered" evidence="1">
    <location>
        <begin position="85"/>
        <end position="165"/>
    </location>
</feature>
<proteinExistence type="predicted"/>
<feature type="compositionally biased region" description="Low complexity" evidence="1">
    <location>
        <begin position="192"/>
        <end position="206"/>
    </location>
</feature>